<gene>
    <name evidence="1" type="ORF">JHL16_19250</name>
</gene>
<evidence type="ECO:0000313" key="2">
    <source>
        <dbReference type="Proteomes" id="UP000616151"/>
    </source>
</evidence>
<name>A0ACC5R7B4_9HYPH</name>
<accession>A0ACC5R7B4</accession>
<comment type="caution">
    <text evidence="1">The sequence shown here is derived from an EMBL/GenBank/DDBJ whole genome shotgun (WGS) entry which is preliminary data.</text>
</comment>
<evidence type="ECO:0000313" key="1">
    <source>
        <dbReference type="EMBL" id="MBK1868500.1"/>
    </source>
</evidence>
<protein>
    <submittedName>
        <fullName evidence="1">Uncharacterized protein</fullName>
    </submittedName>
</protein>
<dbReference type="Proteomes" id="UP000616151">
    <property type="component" value="Unassembled WGS sequence"/>
</dbReference>
<organism evidence="1 2">
    <name type="scientific">Taklimakanibacter albus</name>
    <dbReference type="NCBI Taxonomy" id="2800327"/>
    <lineage>
        <taxon>Bacteria</taxon>
        <taxon>Pseudomonadati</taxon>
        <taxon>Pseudomonadota</taxon>
        <taxon>Alphaproteobacteria</taxon>
        <taxon>Hyphomicrobiales</taxon>
        <taxon>Aestuariivirgaceae</taxon>
        <taxon>Taklimakanibacter</taxon>
    </lineage>
</organism>
<proteinExistence type="predicted"/>
<dbReference type="EMBL" id="JAENHL010000007">
    <property type="protein sequence ID" value="MBK1868500.1"/>
    <property type="molecule type" value="Genomic_DNA"/>
</dbReference>
<keyword evidence="2" id="KW-1185">Reference proteome</keyword>
<reference evidence="1" key="1">
    <citation type="submission" date="2021-01" db="EMBL/GenBank/DDBJ databases">
        <authorList>
            <person name="Sun Q."/>
        </authorList>
    </citation>
    <scope>NUCLEOTIDE SEQUENCE</scope>
    <source>
        <strain evidence="1">YIM B02566</strain>
    </source>
</reference>
<sequence length="402" mass="44944">MERVAFLAPQGNSTFGFVERDGGYRPHVDLAIPAVTRTIRHQGCLIFVCRPDPAVHFFELESGKRWSISLPAKSRPFDLVVWRNWLFVAAGGRTLLATDTWKADASWVTLSCEDAAPPRGNATWLTLPCEKDIDALAIQEDRLLALDNIVMPKWLLIFELTDAGALGPSRIKLPDHGTYETIEGAAYWNGRFAVLSRTVGMMGVSKCVWVLDGTSYGEVGHAYSFEASFDPRYDEGFLPLICAEDIAVCRDILVLAGGRYGLVATSLAMEAHVTAISGHGNYQGLLANDFRQFWPAVARHQPIVCVRACDDPAGFIVTSIEGRRLRRERSWEEALVRKQVRAESYFLDYDEMKQHLERMPPGRAEGTKWRDKTRRAELRRDAGKASGWVEARALDRSATGKK</sequence>